<evidence type="ECO:0000313" key="2">
    <source>
        <dbReference type="Proteomes" id="UP000499080"/>
    </source>
</evidence>
<dbReference type="EMBL" id="BGPR01022585">
    <property type="protein sequence ID" value="GBN89041.1"/>
    <property type="molecule type" value="Genomic_DNA"/>
</dbReference>
<reference evidence="1 2" key="1">
    <citation type="journal article" date="2019" name="Sci. Rep.">
        <title>Orb-weaving spider Araneus ventricosus genome elucidates the spidroin gene catalogue.</title>
        <authorList>
            <person name="Kono N."/>
            <person name="Nakamura H."/>
            <person name="Ohtoshi R."/>
            <person name="Moran D.A.P."/>
            <person name="Shinohara A."/>
            <person name="Yoshida Y."/>
            <person name="Fujiwara M."/>
            <person name="Mori M."/>
            <person name="Tomita M."/>
            <person name="Arakawa K."/>
        </authorList>
    </citation>
    <scope>NUCLEOTIDE SEQUENCE [LARGE SCALE GENOMIC DNA]</scope>
</reference>
<evidence type="ECO:0000313" key="1">
    <source>
        <dbReference type="EMBL" id="GBN89041.1"/>
    </source>
</evidence>
<accession>A0A4Y2SM99</accession>
<dbReference type="AlphaFoldDB" id="A0A4Y2SM99"/>
<name>A0A4Y2SM99_ARAVE</name>
<dbReference type="Proteomes" id="UP000499080">
    <property type="component" value="Unassembled WGS sequence"/>
</dbReference>
<organism evidence="1 2">
    <name type="scientific">Araneus ventricosus</name>
    <name type="common">Orbweaver spider</name>
    <name type="synonym">Epeira ventricosa</name>
    <dbReference type="NCBI Taxonomy" id="182803"/>
    <lineage>
        <taxon>Eukaryota</taxon>
        <taxon>Metazoa</taxon>
        <taxon>Ecdysozoa</taxon>
        <taxon>Arthropoda</taxon>
        <taxon>Chelicerata</taxon>
        <taxon>Arachnida</taxon>
        <taxon>Araneae</taxon>
        <taxon>Araneomorphae</taxon>
        <taxon>Entelegynae</taxon>
        <taxon>Araneoidea</taxon>
        <taxon>Araneidae</taxon>
        <taxon>Araneus</taxon>
    </lineage>
</organism>
<comment type="caution">
    <text evidence="1">The sequence shown here is derived from an EMBL/GenBank/DDBJ whole genome shotgun (WGS) entry which is preliminary data.</text>
</comment>
<keyword evidence="2" id="KW-1185">Reference proteome</keyword>
<feature type="non-terminal residue" evidence="1">
    <location>
        <position position="1"/>
    </location>
</feature>
<gene>
    <name evidence="1" type="ORF">AVEN_126235_1</name>
</gene>
<proteinExistence type="predicted"/>
<protein>
    <submittedName>
        <fullName evidence="1">Uncharacterized protein</fullName>
    </submittedName>
</protein>
<sequence>AAGLQQHFQAGRCRDWGQVRMTLRSRRRPGVVMTGDKSE</sequence>